<comment type="caution">
    <text evidence="1">The sequence shown here is derived from an EMBL/GenBank/DDBJ whole genome shotgun (WGS) entry which is preliminary data.</text>
</comment>
<evidence type="ECO:0000313" key="1">
    <source>
        <dbReference type="EMBL" id="MFC4455136.1"/>
    </source>
</evidence>
<protein>
    <submittedName>
        <fullName evidence="1">Uncharacterized protein</fullName>
    </submittedName>
</protein>
<keyword evidence="2" id="KW-1185">Reference proteome</keyword>
<name>A0ABV8YBH5_9DEIO</name>
<reference evidence="2" key="1">
    <citation type="journal article" date="2019" name="Int. J. Syst. Evol. Microbiol.">
        <title>The Global Catalogue of Microorganisms (GCM) 10K type strain sequencing project: providing services to taxonomists for standard genome sequencing and annotation.</title>
        <authorList>
            <consortium name="The Broad Institute Genomics Platform"/>
            <consortium name="The Broad Institute Genome Sequencing Center for Infectious Disease"/>
            <person name="Wu L."/>
            <person name="Ma J."/>
        </authorList>
    </citation>
    <scope>NUCLEOTIDE SEQUENCE [LARGE SCALE GENOMIC DNA]</scope>
    <source>
        <strain evidence="2">CCUG 39970</strain>
    </source>
</reference>
<accession>A0ABV8YBH5</accession>
<organism evidence="1 2">
    <name type="scientific">Deinococcus sonorensis</name>
    <dbReference type="NCBI Taxonomy" id="309891"/>
    <lineage>
        <taxon>Bacteria</taxon>
        <taxon>Thermotogati</taxon>
        <taxon>Deinococcota</taxon>
        <taxon>Deinococci</taxon>
        <taxon>Deinococcales</taxon>
        <taxon>Deinococcaceae</taxon>
        <taxon>Deinococcus</taxon>
    </lineage>
</organism>
<dbReference type="RefSeq" id="WP_380129854.1">
    <property type="nucleotide sequence ID" value="NZ_JBHSEG010000008.1"/>
</dbReference>
<dbReference type="Proteomes" id="UP001595939">
    <property type="component" value="Unassembled WGS sequence"/>
</dbReference>
<evidence type="ECO:0000313" key="2">
    <source>
        <dbReference type="Proteomes" id="UP001595939"/>
    </source>
</evidence>
<proteinExistence type="predicted"/>
<gene>
    <name evidence="1" type="ORF">ACFO0P_15260</name>
</gene>
<dbReference type="EMBL" id="JBHSEG010000008">
    <property type="protein sequence ID" value="MFC4455136.1"/>
    <property type="molecule type" value="Genomic_DNA"/>
</dbReference>
<sequence>MDYAAKHCLLRQEFEAFRQPLEGAPWVEPEFLIPAAQALRFLRRLAALDIALLSGVELLDPQPDDSLLVQEMVVLGGDRALGLTEAAHFVRRHVASPAAMIFTYDVFDDIPLNERATVLRENPRLCAQSTAEHQVAVTVTGIAALRAAMDLVWHHVRLVQVRVVQGPTLNLASDLGRYEQLELVTAWIRHLLPELPEAEFCLMGTLLSYTSPLPEDQWLLPYVFREE</sequence>